<evidence type="ECO:0000313" key="5">
    <source>
        <dbReference type="Proteomes" id="UP000256269"/>
    </source>
</evidence>
<dbReference type="EMBL" id="QUNO01000011">
    <property type="protein sequence ID" value="REH41863.1"/>
    <property type="molecule type" value="Genomic_DNA"/>
</dbReference>
<keyword evidence="3" id="KW-0472">Membrane</keyword>
<evidence type="ECO:0000256" key="1">
    <source>
        <dbReference type="ARBA" id="ARBA00022801"/>
    </source>
</evidence>
<name>A0A3E0HBQ7_9PSEU</name>
<comment type="caution">
    <text evidence="4">The sequence shown here is derived from an EMBL/GenBank/DDBJ whole genome shotgun (WGS) entry which is preliminary data.</text>
</comment>
<evidence type="ECO:0000256" key="2">
    <source>
        <dbReference type="SAM" id="MobiDB-lite"/>
    </source>
</evidence>
<protein>
    <submittedName>
        <fullName evidence="4">Sortase family protein</fullName>
    </submittedName>
</protein>
<dbReference type="Gene3D" id="2.40.260.10">
    <property type="entry name" value="Sortase"/>
    <property type="match status" value="1"/>
</dbReference>
<dbReference type="RefSeq" id="WP_246015759.1">
    <property type="nucleotide sequence ID" value="NZ_CP144375.1"/>
</dbReference>
<dbReference type="InterPro" id="IPR023365">
    <property type="entry name" value="Sortase_dom-sf"/>
</dbReference>
<evidence type="ECO:0000313" key="4">
    <source>
        <dbReference type="EMBL" id="REH41863.1"/>
    </source>
</evidence>
<keyword evidence="3" id="KW-1133">Transmembrane helix</keyword>
<dbReference type="SUPFAM" id="SSF63817">
    <property type="entry name" value="Sortase"/>
    <property type="match status" value="1"/>
</dbReference>
<dbReference type="InterPro" id="IPR005754">
    <property type="entry name" value="Sortase"/>
</dbReference>
<gene>
    <name evidence="4" type="ORF">BCF44_111167</name>
</gene>
<dbReference type="Pfam" id="PF04203">
    <property type="entry name" value="Sortase"/>
    <property type="match status" value="1"/>
</dbReference>
<sequence>MGRHRASGTRWPVAAGGFPVAGRSRYRNPTAAATTAVSGAVGLTMIVLAAGATLVGQPQQVPGSPLPVGHTQTVDPQAGPAPVTVPPPTTNAITGTTTAEAPKPPAPNTVLLPKGGRAALVRSGVAGDGTLQIPNSITQAALWGAALDSPTGATLLAGHINWAGAAGPFAELWGAQAGQTVTVIDGSGKPLTFVIDQVLTVDKDNLPQHADELFGQTGSHRLVLVTCGGKWVGGALGYDQNRVVIAHPVP</sequence>
<feature type="region of interest" description="Disordered" evidence="2">
    <location>
        <begin position="80"/>
        <end position="106"/>
    </location>
</feature>
<feature type="compositionally biased region" description="Low complexity" evidence="2">
    <location>
        <begin position="90"/>
        <end position="101"/>
    </location>
</feature>
<keyword evidence="3" id="KW-0812">Transmembrane</keyword>
<reference evidence="4 5" key="1">
    <citation type="submission" date="2018-08" db="EMBL/GenBank/DDBJ databases">
        <title>Genomic Encyclopedia of Archaeal and Bacterial Type Strains, Phase II (KMG-II): from individual species to whole genera.</title>
        <authorList>
            <person name="Goeker M."/>
        </authorList>
    </citation>
    <scope>NUCLEOTIDE SEQUENCE [LARGE SCALE GENOMIC DNA]</scope>
    <source>
        <strain evidence="4 5">DSM 45791</strain>
    </source>
</reference>
<dbReference type="Proteomes" id="UP000256269">
    <property type="component" value="Unassembled WGS sequence"/>
</dbReference>
<proteinExistence type="predicted"/>
<dbReference type="GO" id="GO:0016787">
    <property type="term" value="F:hydrolase activity"/>
    <property type="evidence" value="ECO:0007669"/>
    <property type="project" value="UniProtKB-KW"/>
</dbReference>
<dbReference type="CDD" id="cd05829">
    <property type="entry name" value="Sortase_F"/>
    <property type="match status" value="1"/>
</dbReference>
<evidence type="ECO:0000256" key="3">
    <source>
        <dbReference type="SAM" id="Phobius"/>
    </source>
</evidence>
<feature type="transmembrane region" description="Helical" evidence="3">
    <location>
        <begin position="31"/>
        <end position="55"/>
    </location>
</feature>
<accession>A0A3E0HBQ7</accession>
<dbReference type="InterPro" id="IPR042001">
    <property type="entry name" value="Sortase_F"/>
</dbReference>
<keyword evidence="5" id="KW-1185">Reference proteome</keyword>
<organism evidence="4 5">
    <name type="scientific">Kutzneria buriramensis</name>
    <dbReference type="NCBI Taxonomy" id="1045776"/>
    <lineage>
        <taxon>Bacteria</taxon>
        <taxon>Bacillati</taxon>
        <taxon>Actinomycetota</taxon>
        <taxon>Actinomycetes</taxon>
        <taxon>Pseudonocardiales</taxon>
        <taxon>Pseudonocardiaceae</taxon>
        <taxon>Kutzneria</taxon>
    </lineage>
</organism>
<keyword evidence="1" id="KW-0378">Hydrolase</keyword>
<dbReference type="AlphaFoldDB" id="A0A3E0HBQ7"/>